<dbReference type="GO" id="GO:0008810">
    <property type="term" value="F:cellulase activity"/>
    <property type="evidence" value="ECO:0007669"/>
    <property type="project" value="UniProtKB-EC"/>
</dbReference>
<comment type="catalytic activity">
    <reaction evidence="1">
        <text>Endohydrolysis of (1-&gt;4)-beta-D-glucosidic linkages in cellulose, lichenin and cereal beta-D-glucans.</text>
        <dbReference type="EC" id="3.2.1.4"/>
    </reaction>
</comment>
<evidence type="ECO:0000256" key="3">
    <source>
        <dbReference type="ARBA" id="ARBA00022729"/>
    </source>
</evidence>
<evidence type="ECO:0000256" key="5">
    <source>
        <dbReference type="ARBA" id="ARBA00023001"/>
    </source>
</evidence>
<dbReference type="InterPro" id="IPR012341">
    <property type="entry name" value="6hp_glycosidase-like_sf"/>
</dbReference>
<evidence type="ECO:0000256" key="9">
    <source>
        <dbReference type="RuleBase" id="RU361167"/>
    </source>
</evidence>
<dbReference type="GO" id="GO:0030245">
    <property type="term" value="P:cellulose catabolic process"/>
    <property type="evidence" value="ECO:0007669"/>
    <property type="project" value="UniProtKB-KW"/>
</dbReference>
<dbReference type="PROSITE" id="PS00812">
    <property type="entry name" value="GLYCOSYL_HYDROL_F8"/>
    <property type="match status" value="1"/>
</dbReference>
<evidence type="ECO:0000256" key="1">
    <source>
        <dbReference type="ARBA" id="ARBA00000966"/>
    </source>
</evidence>
<comment type="caution">
    <text evidence="10">The sequence shown here is derived from an EMBL/GenBank/DDBJ whole genome shotgun (WGS) entry which is preliminary data.</text>
</comment>
<dbReference type="PRINTS" id="PR00735">
    <property type="entry name" value="GLHYDRLASE8"/>
</dbReference>
<keyword evidence="7 9" id="KW-0119">Carbohydrate metabolism</keyword>
<keyword evidence="5" id="KW-0136">Cellulose degradation</keyword>
<evidence type="ECO:0000256" key="6">
    <source>
        <dbReference type="ARBA" id="ARBA00023295"/>
    </source>
</evidence>
<keyword evidence="6 9" id="KW-0326">Glycosidase</keyword>
<evidence type="ECO:0000256" key="2">
    <source>
        <dbReference type="ARBA" id="ARBA00009209"/>
    </source>
</evidence>
<reference evidence="10 11" key="1">
    <citation type="submission" date="2020-04" db="EMBL/GenBank/DDBJ databases">
        <title>Molecular characterization of pseudomonads from Agaricus bisporus reveal novel blotch 2 pathogens in Western Europe.</title>
        <authorList>
            <person name="Taparia T."/>
            <person name="Krijger M."/>
            <person name="Haynes E."/>
            <person name="Elpinstone J.G."/>
            <person name="Noble R."/>
            <person name="Van Der Wolf J."/>
        </authorList>
    </citation>
    <scope>NUCLEOTIDE SEQUENCE [LARGE SCALE GENOMIC DNA]</scope>
    <source>
        <strain evidence="10 11">IPO3737</strain>
    </source>
</reference>
<keyword evidence="4 9" id="KW-0378">Hydrolase</keyword>
<comment type="similarity">
    <text evidence="2 9">Belongs to the glycosyl hydrolase 8 (cellulase D) family.</text>
</comment>
<sequence length="423" mass="46798">MAACLAAAALGADTTARPAFANTTYFPGTIRPDHLPKVELDRQLIAFYNDWKTTYLTQACGPGRYLVRVDADGKPMGGGTAPRTLTVSEAHGYGMLISVMMAGADPQAKTVFDGMFRYFQDHPASSDRGLMAWNQIHGCANAGAPFGGENSATDGDLDIAYALLLADKTWGSKGQIDYLREAKAVMKAILEHEVHTNASHLLLGDWVSGDDNPEIEYSTRSSDFMTSHLYAFFLATQDRRWLNVRDRTYFIIKSILRNHAKETGLMPDFISRLNQSPSPARSELLEGAHDGNYSWNAARYPWRVGLDYLLYGDQRAFRALGPLNRWARATTGNRPKAFHDGYLLDGKPLPDEGSDSPAFIAALGVSAMVSGDNQAWLNAIWDDLQQQPLPNNDYYANTLKLLGMLVMSGHWHKPLTPVWFDTP</sequence>
<dbReference type="InterPro" id="IPR008928">
    <property type="entry name" value="6-hairpin_glycosidase_sf"/>
</dbReference>
<dbReference type="EC" id="3.2.1.-" evidence="9"/>
<dbReference type="InterPro" id="IPR019834">
    <property type="entry name" value="Glyco_hydro_8_CS"/>
</dbReference>
<dbReference type="SUPFAM" id="SSF48208">
    <property type="entry name" value="Six-hairpin glycosidases"/>
    <property type="match status" value="1"/>
</dbReference>
<dbReference type="Pfam" id="PF01270">
    <property type="entry name" value="Glyco_hydro_8"/>
    <property type="match status" value="1"/>
</dbReference>
<name>A0A7Y7YJY9_9PSED</name>
<dbReference type="Gene3D" id="1.50.10.10">
    <property type="match status" value="1"/>
</dbReference>
<evidence type="ECO:0000313" key="10">
    <source>
        <dbReference type="EMBL" id="NWC37199.1"/>
    </source>
</evidence>
<keyword evidence="3" id="KW-0732">Signal</keyword>
<dbReference type="Proteomes" id="UP000520592">
    <property type="component" value="Unassembled WGS sequence"/>
</dbReference>
<accession>A0A7Y7YJY9</accession>
<evidence type="ECO:0000313" key="11">
    <source>
        <dbReference type="Proteomes" id="UP000520592"/>
    </source>
</evidence>
<evidence type="ECO:0000256" key="8">
    <source>
        <dbReference type="PROSITE-ProRule" id="PRU10058"/>
    </source>
</evidence>
<protein>
    <recommendedName>
        <fullName evidence="9">Glucanase</fullName>
        <ecNumber evidence="9">3.2.1.-</ecNumber>
    </recommendedName>
</protein>
<dbReference type="AlphaFoldDB" id="A0A7Y7YJY9"/>
<organism evidence="10 11">
    <name type="scientific">Pseudomonas gingeri</name>
    <dbReference type="NCBI Taxonomy" id="117681"/>
    <lineage>
        <taxon>Bacteria</taxon>
        <taxon>Pseudomonadati</taxon>
        <taxon>Pseudomonadota</taxon>
        <taxon>Gammaproteobacteria</taxon>
        <taxon>Pseudomonadales</taxon>
        <taxon>Pseudomonadaceae</taxon>
        <taxon>Pseudomonas</taxon>
    </lineage>
</organism>
<feature type="active site" description="Nucleophile" evidence="8">
    <location>
        <position position="154"/>
    </location>
</feature>
<dbReference type="InterPro" id="IPR002037">
    <property type="entry name" value="Glyco_hydro_8"/>
</dbReference>
<gene>
    <name evidence="10" type="ORF">HX876_33115</name>
</gene>
<proteinExistence type="inferred from homology"/>
<evidence type="ECO:0000256" key="7">
    <source>
        <dbReference type="ARBA" id="ARBA00023326"/>
    </source>
</evidence>
<evidence type="ECO:0000256" key="4">
    <source>
        <dbReference type="ARBA" id="ARBA00022801"/>
    </source>
</evidence>
<dbReference type="EMBL" id="JACAQD010000057">
    <property type="protein sequence ID" value="NWC37199.1"/>
    <property type="molecule type" value="Genomic_DNA"/>
</dbReference>
<keyword evidence="7 9" id="KW-0624">Polysaccharide degradation</keyword>